<evidence type="ECO:0000313" key="8">
    <source>
        <dbReference type="Proteomes" id="UP000735302"/>
    </source>
</evidence>
<accession>A0AAV4B3V3</accession>
<feature type="region of interest" description="Disordered" evidence="6">
    <location>
        <begin position="128"/>
        <end position="214"/>
    </location>
</feature>
<dbReference type="GO" id="GO:0048188">
    <property type="term" value="C:Set1C/COMPASS complex"/>
    <property type="evidence" value="ECO:0007669"/>
    <property type="project" value="InterPro"/>
</dbReference>
<keyword evidence="3" id="KW-0863">Zinc-finger</keyword>
<keyword evidence="5" id="KW-0539">Nucleus</keyword>
<sequence length="527" mass="57697">MITPYLIKVQIKNSVSVINHDHIRLCQDRELPKWLLKARHRLGGGSLYCHCRKPDTGRTMVQCNTRLEWYHCDCVGLDAMRAKRLPEYICTDCADAQNSGACHEVYGPWWSWSTPYWRNLTGVAPGVGNARPADATTGQGALDRGRRSRSLVVQTYESGRGLREQRSGNPAGPGREHRRYGDDGPGYHACEHGGRRHAGLHQGRGSHIHGDGRSQFLQPTSVVSVGSQTYLQMGEHDVCMEVGSPGNTIPSMTFESTSVMTSSVPHNLLITKGKGPKRVVTRGAPVSSTCTAGQKKVTQCTIGGGGCTFEGDFHKSHFVKVHLPSVLAPYETEAQSASLSLNRERSQALDRLRTLLACDTLQSLVDLAFQGVDLTRSVFPPQLLTSMREFSRYMGWEAPSVDSDWVEGRSPALLLFWRTLVPLVRRLSWRQQAAFAEWVPEAGTVTAEASQGVAVNTVSARAGQGAVASTVAASAAQGLEVTDSVLRDFDEYLSSAVTITDEEQMNQGEESSFTQATHSAGRCHRCR</sequence>
<dbReference type="InterPro" id="IPR037869">
    <property type="entry name" value="Spp1/CFP1"/>
</dbReference>
<dbReference type="InterPro" id="IPR011011">
    <property type="entry name" value="Znf_FYVE_PHD"/>
</dbReference>
<dbReference type="EMBL" id="BLXT01004499">
    <property type="protein sequence ID" value="GFO13755.1"/>
    <property type="molecule type" value="Genomic_DNA"/>
</dbReference>
<dbReference type="PANTHER" id="PTHR46174">
    <property type="entry name" value="CXXC-TYPE ZINC FINGER PROTEIN 1"/>
    <property type="match status" value="1"/>
</dbReference>
<evidence type="ECO:0000256" key="2">
    <source>
        <dbReference type="ARBA" id="ARBA00022723"/>
    </source>
</evidence>
<feature type="region of interest" description="Disordered" evidence="6">
    <location>
        <begin position="504"/>
        <end position="527"/>
    </location>
</feature>
<organism evidence="7 8">
    <name type="scientific">Plakobranchus ocellatus</name>
    <dbReference type="NCBI Taxonomy" id="259542"/>
    <lineage>
        <taxon>Eukaryota</taxon>
        <taxon>Metazoa</taxon>
        <taxon>Spiralia</taxon>
        <taxon>Lophotrochozoa</taxon>
        <taxon>Mollusca</taxon>
        <taxon>Gastropoda</taxon>
        <taxon>Heterobranchia</taxon>
        <taxon>Euthyneura</taxon>
        <taxon>Panpulmonata</taxon>
        <taxon>Sacoglossa</taxon>
        <taxon>Placobranchoidea</taxon>
        <taxon>Plakobranchidae</taxon>
        <taxon>Plakobranchus</taxon>
    </lineage>
</organism>
<evidence type="ECO:0000256" key="1">
    <source>
        <dbReference type="ARBA" id="ARBA00004123"/>
    </source>
</evidence>
<name>A0AAV4B3V3_9GAST</name>
<evidence type="ECO:0000256" key="4">
    <source>
        <dbReference type="ARBA" id="ARBA00022833"/>
    </source>
</evidence>
<feature type="compositionally biased region" description="Polar residues" evidence="6">
    <location>
        <begin position="505"/>
        <end position="518"/>
    </location>
</feature>
<dbReference type="AlphaFoldDB" id="A0AAV4B3V3"/>
<keyword evidence="4" id="KW-0862">Zinc</keyword>
<dbReference type="PANTHER" id="PTHR46174:SF1">
    <property type="entry name" value="CXXC-TYPE ZINC FINGER PROTEIN 1"/>
    <property type="match status" value="1"/>
</dbReference>
<dbReference type="Gene3D" id="3.30.40.10">
    <property type="entry name" value="Zinc/RING finger domain, C3HC4 (zinc finger)"/>
    <property type="match status" value="1"/>
</dbReference>
<evidence type="ECO:0000313" key="7">
    <source>
        <dbReference type="EMBL" id="GFO13755.1"/>
    </source>
</evidence>
<gene>
    <name evidence="7" type="ORF">PoB_004026000</name>
</gene>
<reference evidence="7 8" key="1">
    <citation type="journal article" date="2021" name="Elife">
        <title>Chloroplast acquisition without the gene transfer in kleptoplastic sea slugs, Plakobranchus ocellatus.</title>
        <authorList>
            <person name="Maeda T."/>
            <person name="Takahashi S."/>
            <person name="Yoshida T."/>
            <person name="Shimamura S."/>
            <person name="Takaki Y."/>
            <person name="Nagai Y."/>
            <person name="Toyoda A."/>
            <person name="Suzuki Y."/>
            <person name="Arimoto A."/>
            <person name="Ishii H."/>
            <person name="Satoh N."/>
            <person name="Nishiyama T."/>
            <person name="Hasebe M."/>
            <person name="Maruyama T."/>
            <person name="Minagawa J."/>
            <person name="Obokata J."/>
            <person name="Shigenobu S."/>
        </authorList>
    </citation>
    <scope>NUCLEOTIDE SEQUENCE [LARGE SCALE GENOMIC DNA]</scope>
</reference>
<comment type="caution">
    <text evidence="7">The sequence shown here is derived from an EMBL/GenBank/DDBJ whole genome shotgun (WGS) entry which is preliminary data.</text>
</comment>
<evidence type="ECO:0000256" key="5">
    <source>
        <dbReference type="ARBA" id="ARBA00023242"/>
    </source>
</evidence>
<dbReference type="SUPFAM" id="SSF57903">
    <property type="entry name" value="FYVE/PHD zinc finger"/>
    <property type="match status" value="1"/>
</dbReference>
<comment type="subcellular location">
    <subcellularLocation>
        <location evidence="1">Nucleus</location>
    </subcellularLocation>
</comment>
<feature type="compositionally biased region" description="Basic residues" evidence="6">
    <location>
        <begin position="194"/>
        <end position="207"/>
    </location>
</feature>
<keyword evidence="2" id="KW-0479">Metal-binding</keyword>
<evidence type="ECO:0000256" key="6">
    <source>
        <dbReference type="SAM" id="MobiDB-lite"/>
    </source>
</evidence>
<dbReference type="GO" id="GO:0045893">
    <property type="term" value="P:positive regulation of DNA-templated transcription"/>
    <property type="evidence" value="ECO:0007669"/>
    <property type="project" value="TreeGrafter"/>
</dbReference>
<dbReference type="InterPro" id="IPR013083">
    <property type="entry name" value="Znf_RING/FYVE/PHD"/>
</dbReference>
<proteinExistence type="predicted"/>
<protein>
    <submittedName>
        <fullName evidence="7">Nucleosome-remodeling factor subunit nurf301</fullName>
    </submittedName>
</protein>
<dbReference type="GO" id="GO:0008270">
    <property type="term" value="F:zinc ion binding"/>
    <property type="evidence" value="ECO:0007669"/>
    <property type="project" value="UniProtKB-KW"/>
</dbReference>
<evidence type="ECO:0000256" key="3">
    <source>
        <dbReference type="ARBA" id="ARBA00022771"/>
    </source>
</evidence>
<keyword evidence="8" id="KW-1185">Reference proteome</keyword>
<dbReference type="Proteomes" id="UP000735302">
    <property type="component" value="Unassembled WGS sequence"/>
</dbReference>